<feature type="domain" description="NOA1/YqeH-like C-terminal" evidence="2">
    <location>
        <begin position="271"/>
        <end position="367"/>
    </location>
</feature>
<dbReference type="NCBIfam" id="TIGR03597">
    <property type="entry name" value="GTPase_YqeH"/>
    <property type="match status" value="1"/>
</dbReference>
<dbReference type="GO" id="GO:0005525">
    <property type="term" value="F:GTP binding"/>
    <property type="evidence" value="ECO:0007669"/>
    <property type="project" value="InterPro"/>
</dbReference>
<accession>A0A2R6Y1A9</accession>
<protein>
    <submittedName>
        <fullName evidence="3">GTP-binding protein YqeH, required for biogenesis of 30S ribosome subunit</fullName>
    </submittedName>
</protein>
<evidence type="ECO:0000313" key="4">
    <source>
        <dbReference type="Proteomes" id="UP000244338"/>
    </source>
</evidence>
<dbReference type="SUPFAM" id="SSF52540">
    <property type="entry name" value="P-loop containing nucleoside triphosphate hydrolases"/>
    <property type="match status" value="1"/>
</dbReference>
<evidence type="ECO:0000259" key="2">
    <source>
        <dbReference type="Pfam" id="PF21516"/>
    </source>
</evidence>
<dbReference type="PANTHER" id="PTHR46434:SF1">
    <property type="entry name" value="GENETIC INTERACTOR OF PROHIBITINS 3, MITOCHONDRIAL"/>
    <property type="match status" value="1"/>
</dbReference>
<dbReference type="InterPro" id="IPR006073">
    <property type="entry name" value="GTP-bd"/>
</dbReference>
<dbReference type="Pfam" id="PF01926">
    <property type="entry name" value="MMR_HSR1"/>
    <property type="match status" value="1"/>
</dbReference>
<dbReference type="Gene3D" id="3.40.50.300">
    <property type="entry name" value="P-loop containing nucleotide triphosphate hydrolases"/>
    <property type="match status" value="1"/>
</dbReference>
<organism evidence="3 4">
    <name type="scientific">Candidatus Carbonibacillus altaicus</name>
    <dbReference type="NCBI Taxonomy" id="2163959"/>
    <lineage>
        <taxon>Bacteria</taxon>
        <taxon>Bacillati</taxon>
        <taxon>Bacillota</taxon>
        <taxon>Bacilli</taxon>
        <taxon>Bacillales</taxon>
        <taxon>Candidatus Carbonibacillus</taxon>
    </lineage>
</organism>
<dbReference type="Proteomes" id="UP000244338">
    <property type="component" value="Unassembled WGS sequence"/>
</dbReference>
<dbReference type="InterPro" id="IPR027417">
    <property type="entry name" value="P-loop_NTPase"/>
</dbReference>
<dbReference type="EMBL" id="PEBX01000027">
    <property type="protein sequence ID" value="PTQ56468.1"/>
    <property type="molecule type" value="Genomic_DNA"/>
</dbReference>
<dbReference type="InterPro" id="IPR050896">
    <property type="entry name" value="Mito_lipid_metab_GTPase"/>
</dbReference>
<proteinExistence type="predicted"/>
<evidence type="ECO:0000259" key="1">
    <source>
        <dbReference type="Pfam" id="PF01926"/>
    </source>
</evidence>
<dbReference type="InterPro" id="IPR048422">
    <property type="entry name" value="NOA1/YqeH-like_C"/>
</dbReference>
<evidence type="ECO:0000313" key="3">
    <source>
        <dbReference type="EMBL" id="PTQ56468.1"/>
    </source>
</evidence>
<dbReference type="Pfam" id="PF21516">
    <property type="entry name" value="YqeH-like_C"/>
    <property type="match status" value="1"/>
</dbReference>
<dbReference type="InterPro" id="IPR019988">
    <property type="entry name" value="GTP-bd_ribosome_bgen_YqeH"/>
</dbReference>
<reference evidence="4" key="1">
    <citation type="journal article" date="2018" name="Sci. Rep.">
        <title>Lignite coal burning seam in the remote Altai Mountains harbors a hydrogen-driven thermophilic microbial community.</title>
        <authorList>
            <person name="Kadnikov V.V."/>
            <person name="Mardanov A.V."/>
            <person name="Ivasenko D.A."/>
            <person name="Antsiferov D.V."/>
            <person name="Beletsky A.V."/>
            <person name="Karnachuk O.V."/>
            <person name="Ravin N.V."/>
        </authorList>
    </citation>
    <scope>NUCLEOTIDE SEQUENCE [LARGE SCALE GENOMIC DNA]</scope>
</reference>
<gene>
    <name evidence="3" type="ORF">BSOLF_0175</name>
</gene>
<dbReference type="AlphaFoldDB" id="A0A2R6Y1A9"/>
<feature type="domain" description="G" evidence="1">
    <location>
        <begin position="160"/>
        <end position="222"/>
    </location>
</feature>
<sequence length="368" mass="40842">MHAEVCPGCGAILQSDDPNKIGYIPKAFHGSEDALCLRCYKLVHYGEVITYEQGDPSFRSMLEGVAIGKIVFWLIDLFNLETSLNMHPRRLLGEDSSYVIVNKGDLLPDPRHIPRILDYVEKRLREQGSEPEGLFLISASTGLGMEPLTRLFQSLDRDGLIFGATNVGKSTFLSRLLTMLGQTPDSPRLTTAYVPGTTLGLIKIAFSEKLSLWDSPGLVLNDDLTTRLSPRALKAVIPRRKLKPHTYQLHPGQTLFLGGLARIDFLEGPLQSFVVYASEGIRIHRTKQVRADYLTDHERGKLLVPPYPGEKILSVPFVRTTLAWRNQRGEKKDVAIHGLGWVTLTGAHAVLDVYTPEGVGVSLRPALI</sequence>
<comment type="caution">
    <text evidence="3">The sequence shown here is derived from an EMBL/GenBank/DDBJ whole genome shotgun (WGS) entry which is preliminary data.</text>
</comment>
<name>A0A2R6Y1A9_9BACL</name>
<dbReference type="PANTHER" id="PTHR46434">
    <property type="entry name" value="GENETIC INTERACTOR OF PROHIBITINS 3, MITOCHONDRIAL"/>
    <property type="match status" value="1"/>
</dbReference>